<keyword evidence="6" id="KW-1185">Reference proteome</keyword>
<dbReference type="Proteomes" id="UP001652628">
    <property type="component" value="Chromosome 4"/>
</dbReference>
<evidence type="ECO:0000256" key="2">
    <source>
        <dbReference type="ARBA" id="ARBA00009127"/>
    </source>
</evidence>
<dbReference type="InterPro" id="IPR011042">
    <property type="entry name" value="6-blade_b-propeller_TolB-like"/>
</dbReference>
<feature type="signal peptide" evidence="5">
    <location>
        <begin position="1"/>
        <end position="22"/>
    </location>
</feature>
<keyword evidence="3" id="KW-0964">Secreted</keyword>
<dbReference type="CTD" id="43779"/>
<name>A0AB39ZWL8_DROSZ</name>
<dbReference type="PANTHER" id="PTHR10009:SF13">
    <property type="entry name" value="DOPAMINECHROME TAUTOMERASE"/>
    <property type="match status" value="1"/>
</dbReference>
<dbReference type="GO" id="GO:0005576">
    <property type="term" value="C:extracellular region"/>
    <property type="evidence" value="ECO:0007669"/>
    <property type="project" value="UniProtKB-SubCell"/>
</dbReference>
<evidence type="ECO:0000256" key="4">
    <source>
        <dbReference type="ARBA" id="ARBA00022729"/>
    </source>
</evidence>
<dbReference type="AlphaFoldDB" id="A0AB39ZWL8"/>
<evidence type="ECO:0000313" key="7">
    <source>
        <dbReference type="RefSeq" id="XP_016943984.1"/>
    </source>
</evidence>
<evidence type="ECO:0000256" key="5">
    <source>
        <dbReference type="SAM" id="SignalP"/>
    </source>
</evidence>
<dbReference type="Gene3D" id="2.120.10.30">
    <property type="entry name" value="TolB, C-terminal domain"/>
    <property type="match status" value="1"/>
</dbReference>
<evidence type="ECO:0000313" key="6">
    <source>
        <dbReference type="Proteomes" id="UP001652628"/>
    </source>
</evidence>
<evidence type="ECO:0000256" key="1">
    <source>
        <dbReference type="ARBA" id="ARBA00004613"/>
    </source>
</evidence>
<dbReference type="FunFam" id="2.120.10.30:FF:000045">
    <property type="entry name" value="Blast:Protein yellow"/>
    <property type="match status" value="1"/>
</dbReference>
<evidence type="ECO:0000256" key="3">
    <source>
        <dbReference type="ARBA" id="ARBA00022525"/>
    </source>
</evidence>
<comment type="similarity">
    <text evidence="2">Belongs to the major royal jelly protein family.</text>
</comment>
<keyword evidence="4 5" id="KW-0732">Signal</keyword>
<comment type="subcellular location">
    <subcellularLocation>
        <location evidence="1">Secreted</location>
    </subcellularLocation>
</comment>
<organism evidence="6 7">
    <name type="scientific">Drosophila suzukii</name>
    <name type="common">Spotted-wing drosophila fruit fly</name>
    <dbReference type="NCBI Taxonomy" id="28584"/>
    <lineage>
        <taxon>Eukaryota</taxon>
        <taxon>Metazoa</taxon>
        <taxon>Ecdysozoa</taxon>
        <taxon>Arthropoda</taxon>
        <taxon>Hexapoda</taxon>
        <taxon>Insecta</taxon>
        <taxon>Pterygota</taxon>
        <taxon>Neoptera</taxon>
        <taxon>Endopterygota</taxon>
        <taxon>Diptera</taxon>
        <taxon>Brachycera</taxon>
        <taxon>Muscomorpha</taxon>
        <taxon>Ephydroidea</taxon>
        <taxon>Drosophilidae</taxon>
        <taxon>Drosophila</taxon>
        <taxon>Sophophora</taxon>
    </lineage>
</organism>
<accession>A0AB39ZWL8</accession>
<dbReference type="Pfam" id="PF03022">
    <property type="entry name" value="MRJP"/>
    <property type="match status" value="1"/>
</dbReference>
<proteinExistence type="inferred from homology"/>
<reference evidence="7" key="1">
    <citation type="submission" date="2025-08" db="UniProtKB">
        <authorList>
            <consortium name="RefSeq"/>
        </authorList>
    </citation>
    <scope>IDENTIFICATION</scope>
</reference>
<feature type="chain" id="PRO_5044190298" evidence="5">
    <location>
        <begin position="23"/>
        <end position="459"/>
    </location>
</feature>
<dbReference type="PRINTS" id="PR01366">
    <property type="entry name" value="ROYALJELLY"/>
</dbReference>
<dbReference type="GeneID" id="108020341"/>
<sequence length="459" mass="52694">MKSLPRFCITTCIIFFLNTLNGNFIIQPVSQKLEGYEYTQQSFLQSESKLEVVNEWKYLDFEYSSFVQRQQSILNGDFVPKNNLPLGIDVHQSRLFVTTPRWKDGVPASLGTIPFPPTESSPAIRPYPNWEAHGNPKNPDCLKLMSVYRTAVDRCQRIWLIDSGIVNATVNLNQICPPKIVVYDLKTDELIVRYNLESSQVKQDSLHSNIVVDIGDHCDDAHAIVSDVWRFGLVVYSLSKNRSWRVTNYNFYPDPVASDFNIYGLNFQWLDGVFGMSISYNEKIMQRVLYFHPMASFKEFMVPMELLLNESLWQANNQENAKYFVSIGDRGYNSQSSTSAITRSGVMFFTQVHQDNIGCWDTSKPYTRAHLERLLENGSNLIQFPNDLKVDNEDDQSVWIISNRLPIFLYSNLDYGEVNFRILKANVKKAISNGICNPDNKYINGSKSAFVLIEEGQCY</sequence>
<dbReference type="SUPFAM" id="SSF101898">
    <property type="entry name" value="NHL repeat"/>
    <property type="match status" value="1"/>
</dbReference>
<dbReference type="InterPro" id="IPR017996">
    <property type="entry name" value="MRJP/yellow-related"/>
</dbReference>
<dbReference type="PANTHER" id="PTHR10009">
    <property type="entry name" value="PROTEIN YELLOW-RELATED"/>
    <property type="match status" value="1"/>
</dbReference>
<gene>
    <name evidence="7" type="primary">yellow-h</name>
</gene>
<protein>
    <submittedName>
        <fullName evidence="7">Dopaminechrome tautomerase isoform X1</fullName>
    </submittedName>
</protein>
<dbReference type="RefSeq" id="XP_016943984.1">
    <property type="nucleotide sequence ID" value="XM_017088495.4"/>
</dbReference>